<keyword evidence="8" id="KW-1185">Reference proteome</keyword>
<keyword evidence="5" id="KW-0732">Signal</keyword>
<dbReference type="InterPro" id="IPR016140">
    <property type="entry name" value="Bifunc_inhib/LTP/seed_store"/>
</dbReference>
<evidence type="ECO:0000256" key="5">
    <source>
        <dbReference type="SAM" id="SignalP"/>
    </source>
</evidence>
<protein>
    <recommendedName>
        <fullName evidence="4">Non-specific lipid-transfer protein</fullName>
    </recommendedName>
</protein>
<evidence type="ECO:0000259" key="6">
    <source>
        <dbReference type="SMART" id="SM00499"/>
    </source>
</evidence>
<keyword evidence="2 4" id="KW-0813">Transport</keyword>
<dbReference type="SUPFAM" id="SSF47699">
    <property type="entry name" value="Bifunctional inhibitor/lipid-transfer protein/seed storage 2S albumin"/>
    <property type="match status" value="1"/>
</dbReference>
<comment type="similarity">
    <text evidence="1 4">Belongs to the plant LTP family.</text>
</comment>
<dbReference type="PRINTS" id="PR00382">
    <property type="entry name" value="LIPIDTRNSFER"/>
</dbReference>
<evidence type="ECO:0000256" key="3">
    <source>
        <dbReference type="ARBA" id="ARBA00023121"/>
    </source>
</evidence>
<gene>
    <name evidence="7" type="ORF">RDI58_015482</name>
</gene>
<feature type="domain" description="Bifunctional inhibitor/plant lipid transfer protein/seed storage helical" evidence="6">
    <location>
        <begin position="31"/>
        <end position="113"/>
    </location>
</feature>
<dbReference type="PANTHER" id="PTHR33076">
    <property type="entry name" value="NON-SPECIFIC LIPID-TRANSFER PROTEIN 2-RELATED"/>
    <property type="match status" value="1"/>
</dbReference>
<dbReference type="Proteomes" id="UP001371456">
    <property type="component" value="Unassembled WGS sequence"/>
</dbReference>
<accession>A0AAN8YC09</accession>
<dbReference type="InterPro" id="IPR000528">
    <property type="entry name" value="Plant_nsLTP"/>
</dbReference>
<comment type="caution">
    <text evidence="7">The sequence shown here is derived from an EMBL/GenBank/DDBJ whole genome shotgun (WGS) entry which is preliminary data.</text>
</comment>
<dbReference type="AlphaFoldDB" id="A0AAN8YC09"/>
<comment type="function">
    <text evidence="4">Plant non-specific lipid-transfer proteins transfer phospholipids as well as galactolipids across membranes. May play a role in wax or cutin deposition in the cell walls of expanding epidermal cells and certain secretory tissues.</text>
</comment>
<feature type="chain" id="PRO_5042863918" description="Non-specific lipid-transfer protein" evidence="5">
    <location>
        <begin position="28"/>
        <end position="116"/>
    </location>
</feature>
<dbReference type="Gene3D" id="1.10.110.10">
    <property type="entry name" value="Plant lipid-transfer and hydrophobic proteins"/>
    <property type="match status" value="1"/>
</dbReference>
<evidence type="ECO:0000256" key="2">
    <source>
        <dbReference type="ARBA" id="ARBA00022448"/>
    </source>
</evidence>
<dbReference type="InterPro" id="IPR036312">
    <property type="entry name" value="Bifun_inhib/LTP/seed_sf"/>
</dbReference>
<keyword evidence="3 4" id="KW-0446">Lipid-binding</keyword>
<dbReference type="Pfam" id="PF00234">
    <property type="entry name" value="Tryp_alpha_amyl"/>
    <property type="match status" value="1"/>
</dbReference>
<feature type="signal peptide" evidence="5">
    <location>
        <begin position="1"/>
        <end position="27"/>
    </location>
</feature>
<dbReference type="GO" id="GO:0006869">
    <property type="term" value="P:lipid transport"/>
    <property type="evidence" value="ECO:0007669"/>
    <property type="project" value="InterPro"/>
</dbReference>
<evidence type="ECO:0000313" key="8">
    <source>
        <dbReference type="Proteomes" id="UP001371456"/>
    </source>
</evidence>
<evidence type="ECO:0000313" key="7">
    <source>
        <dbReference type="EMBL" id="KAK6786957.1"/>
    </source>
</evidence>
<reference evidence="7 8" key="1">
    <citation type="submission" date="2024-02" db="EMBL/GenBank/DDBJ databases">
        <title>de novo genome assembly of Solanum bulbocastanum strain 11H21.</title>
        <authorList>
            <person name="Hosaka A.J."/>
        </authorList>
    </citation>
    <scope>NUCLEOTIDE SEQUENCE [LARGE SCALE GENOMIC DNA]</scope>
    <source>
        <tissue evidence="7">Young leaves</tissue>
    </source>
</reference>
<evidence type="ECO:0000256" key="1">
    <source>
        <dbReference type="ARBA" id="ARBA00009748"/>
    </source>
</evidence>
<dbReference type="EMBL" id="JBANQN010000006">
    <property type="protein sequence ID" value="KAK6786957.1"/>
    <property type="molecule type" value="Genomic_DNA"/>
</dbReference>
<evidence type="ECO:0000256" key="4">
    <source>
        <dbReference type="RuleBase" id="RU000628"/>
    </source>
</evidence>
<dbReference type="SMART" id="SM00499">
    <property type="entry name" value="AAI"/>
    <property type="match status" value="1"/>
</dbReference>
<sequence length="116" mass="12648">MSRNIIPTYSLLALFLMSVCFVLVANANVPCADVMSNLSPCQGFLMNGDKSPSVACCSGAQIIDKQFQDSEKPDRESICLCLKNAVKKLHIDLMKAAMLPVLCNLTMDPIIDCSNF</sequence>
<proteinExistence type="inferred from homology"/>
<dbReference type="GO" id="GO:0008289">
    <property type="term" value="F:lipid binding"/>
    <property type="evidence" value="ECO:0007669"/>
    <property type="project" value="UniProtKB-KW"/>
</dbReference>
<organism evidence="7 8">
    <name type="scientific">Solanum bulbocastanum</name>
    <name type="common">Wild potato</name>
    <dbReference type="NCBI Taxonomy" id="147425"/>
    <lineage>
        <taxon>Eukaryota</taxon>
        <taxon>Viridiplantae</taxon>
        <taxon>Streptophyta</taxon>
        <taxon>Embryophyta</taxon>
        <taxon>Tracheophyta</taxon>
        <taxon>Spermatophyta</taxon>
        <taxon>Magnoliopsida</taxon>
        <taxon>eudicotyledons</taxon>
        <taxon>Gunneridae</taxon>
        <taxon>Pentapetalae</taxon>
        <taxon>asterids</taxon>
        <taxon>lamiids</taxon>
        <taxon>Solanales</taxon>
        <taxon>Solanaceae</taxon>
        <taxon>Solanoideae</taxon>
        <taxon>Solaneae</taxon>
        <taxon>Solanum</taxon>
    </lineage>
</organism>
<name>A0AAN8YC09_SOLBU</name>